<evidence type="ECO:0000256" key="4">
    <source>
        <dbReference type="ARBA" id="ARBA00022723"/>
    </source>
</evidence>
<dbReference type="AlphaFoldDB" id="A0A7G8BF88"/>
<name>A0A7G8BF88_9BACT</name>
<keyword evidence="19" id="KW-1185">Reference proteome</keyword>
<dbReference type="NCBIfam" id="NF011385">
    <property type="entry name" value="PRK14810.1"/>
    <property type="match status" value="1"/>
</dbReference>
<feature type="binding site" evidence="15">
    <location>
        <position position="117"/>
    </location>
    <ligand>
        <name>DNA</name>
        <dbReference type="ChEBI" id="CHEBI:16991"/>
    </ligand>
</feature>
<dbReference type="PROSITE" id="PS51068">
    <property type="entry name" value="FPG_CAT"/>
    <property type="match status" value="1"/>
</dbReference>
<dbReference type="PANTHER" id="PTHR22993:SF9">
    <property type="entry name" value="FORMAMIDOPYRIMIDINE-DNA GLYCOSYLASE"/>
    <property type="match status" value="1"/>
</dbReference>
<evidence type="ECO:0000256" key="2">
    <source>
        <dbReference type="ARBA" id="ARBA00009409"/>
    </source>
</evidence>
<evidence type="ECO:0000256" key="5">
    <source>
        <dbReference type="ARBA" id="ARBA00022763"/>
    </source>
</evidence>
<dbReference type="PANTHER" id="PTHR22993">
    <property type="entry name" value="FORMAMIDOPYRIMIDINE-DNA GLYCOSYLASE"/>
    <property type="match status" value="1"/>
</dbReference>
<evidence type="ECO:0000256" key="9">
    <source>
        <dbReference type="ARBA" id="ARBA00023125"/>
    </source>
</evidence>
<dbReference type="InterPro" id="IPR010979">
    <property type="entry name" value="Ribosomal_uS13-like_H2TH"/>
</dbReference>
<sequence length="274" mass="30294">MPELPEVETVANGVNQRVRGEVIESVWLGSKPEPFKTDPVEMAEALAGRRIERVYRVGKHIVFDLSGENSKAEPQWIVHLGMTGRLLVSTAEVAVPAHTHAVLRLASGREVRFVDARRFGRLAIHWRASGDGFQGSGREPLTISIEEFAALFRGRKTSIKAALLNQKLLHGVGNIYADESLFRAGIRPTRIAGRLNKDRLERLRAALQEVLKHAIELGGSSVSDYVDADGVKGFFQLEHRVYLRGGEPCLKCGTPIRRMVLGGRGTHYCPACQK</sequence>
<evidence type="ECO:0000259" key="17">
    <source>
        <dbReference type="PROSITE" id="PS51068"/>
    </source>
</evidence>
<comment type="catalytic activity">
    <reaction evidence="1 15">
        <text>Hydrolysis of DNA containing ring-opened 7-methylguanine residues, releasing 2,6-diamino-4-hydroxy-5-(N-methyl)formamidopyrimidine.</text>
        <dbReference type="EC" id="3.2.2.23"/>
    </reaction>
</comment>
<feature type="domain" description="FPG-type" evidence="16">
    <location>
        <begin position="240"/>
        <end position="274"/>
    </location>
</feature>
<dbReference type="FunFam" id="1.10.8.50:FF:000003">
    <property type="entry name" value="Formamidopyrimidine-DNA glycosylase"/>
    <property type="match status" value="1"/>
</dbReference>
<dbReference type="PROSITE" id="PS01242">
    <property type="entry name" value="ZF_FPG_1"/>
    <property type="match status" value="1"/>
</dbReference>
<evidence type="ECO:0000256" key="15">
    <source>
        <dbReference type="HAMAP-Rule" id="MF_00103"/>
    </source>
</evidence>
<feature type="binding site" evidence="15">
    <location>
        <position position="155"/>
    </location>
    <ligand>
        <name>DNA</name>
        <dbReference type="ChEBI" id="CHEBI:16991"/>
    </ligand>
</feature>
<evidence type="ECO:0000256" key="8">
    <source>
        <dbReference type="ARBA" id="ARBA00022833"/>
    </source>
</evidence>
<feature type="domain" description="Formamidopyrimidine-DNA glycosylase catalytic" evidence="17">
    <location>
        <begin position="2"/>
        <end position="120"/>
    </location>
</feature>
<dbReference type="EMBL" id="CP060394">
    <property type="protein sequence ID" value="QNI31208.1"/>
    <property type="molecule type" value="Genomic_DNA"/>
</dbReference>
<keyword evidence="5 15" id="KW-0227">DNA damage</keyword>
<organism evidence="18 19">
    <name type="scientific">Alloacidobacterium dinghuense</name>
    <dbReference type="NCBI Taxonomy" id="2763107"/>
    <lineage>
        <taxon>Bacteria</taxon>
        <taxon>Pseudomonadati</taxon>
        <taxon>Acidobacteriota</taxon>
        <taxon>Terriglobia</taxon>
        <taxon>Terriglobales</taxon>
        <taxon>Acidobacteriaceae</taxon>
        <taxon>Alloacidobacterium</taxon>
    </lineage>
</organism>
<dbReference type="EC" id="4.2.99.18" evidence="15"/>
<evidence type="ECO:0000256" key="12">
    <source>
        <dbReference type="ARBA" id="ARBA00023268"/>
    </source>
</evidence>
<dbReference type="InterPro" id="IPR015887">
    <property type="entry name" value="DNA_glyclase_Znf_dom_DNA_BS"/>
</dbReference>
<evidence type="ECO:0000256" key="7">
    <source>
        <dbReference type="ARBA" id="ARBA00022801"/>
    </source>
</evidence>
<dbReference type="Gene3D" id="3.20.190.10">
    <property type="entry name" value="MutM-like, N-terminal"/>
    <property type="match status" value="1"/>
</dbReference>
<dbReference type="GO" id="GO:0034039">
    <property type="term" value="F:8-oxo-7,8-dihydroguanine DNA N-glycosylase activity"/>
    <property type="evidence" value="ECO:0007669"/>
    <property type="project" value="TreeGrafter"/>
</dbReference>
<evidence type="ECO:0000256" key="6">
    <source>
        <dbReference type="ARBA" id="ARBA00022771"/>
    </source>
</evidence>
<dbReference type="Pfam" id="PF06831">
    <property type="entry name" value="H2TH"/>
    <property type="match status" value="1"/>
</dbReference>
<dbReference type="InterPro" id="IPR020629">
    <property type="entry name" value="FPG_Glyclase"/>
</dbReference>
<dbReference type="NCBIfam" id="NF002211">
    <property type="entry name" value="PRK01103.1"/>
    <property type="match status" value="1"/>
</dbReference>
<feature type="active site" description="Proton donor" evidence="15">
    <location>
        <position position="3"/>
    </location>
</feature>
<evidence type="ECO:0000259" key="16">
    <source>
        <dbReference type="PROSITE" id="PS51066"/>
    </source>
</evidence>
<dbReference type="GO" id="GO:0008270">
    <property type="term" value="F:zinc ion binding"/>
    <property type="evidence" value="ECO:0007669"/>
    <property type="project" value="UniProtKB-UniRule"/>
</dbReference>
<keyword evidence="9 15" id="KW-0238">DNA-binding</keyword>
<evidence type="ECO:0000256" key="10">
    <source>
        <dbReference type="ARBA" id="ARBA00023204"/>
    </source>
</evidence>
<comment type="catalytic activity">
    <reaction evidence="14 15">
        <text>2'-deoxyribonucleotide-(2'-deoxyribose 5'-phosphate)-2'-deoxyribonucleotide-DNA = a 3'-end 2'-deoxyribonucleotide-(2,3-dehydro-2,3-deoxyribose 5'-phosphate)-DNA + a 5'-end 5'-phospho-2'-deoxyribonucleoside-DNA + H(+)</text>
        <dbReference type="Rhea" id="RHEA:66592"/>
        <dbReference type="Rhea" id="RHEA-COMP:13180"/>
        <dbReference type="Rhea" id="RHEA-COMP:16897"/>
        <dbReference type="Rhea" id="RHEA-COMP:17067"/>
        <dbReference type="ChEBI" id="CHEBI:15378"/>
        <dbReference type="ChEBI" id="CHEBI:136412"/>
        <dbReference type="ChEBI" id="CHEBI:157695"/>
        <dbReference type="ChEBI" id="CHEBI:167181"/>
        <dbReference type="EC" id="4.2.99.18"/>
    </reaction>
</comment>
<keyword evidence="12 15" id="KW-0511">Multifunctional enzyme</keyword>
<accession>A0A7G8BF88</accession>
<dbReference type="Pfam" id="PF01149">
    <property type="entry name" value="Fapy_DNA_glyco"/>
    <property type="match status" value="1"/>
</dbReference>
<evidence type="ECO:0000313" key="18">
    <source>
        <dbReference type="EMBL" id="QNI31208.1"/>
    </source>
</evidence>
<keyword evidence="4 15" id="KW-0479">Metal-binding</keyword>
<dbReference type="CDD" id="cd08966">
    <property type="entry name" value="EcFpg-like_N"/>
    <property type="match status" value="1"/>
</dbReference>
<gene>
    <name evidence="15" type="primary">mutM</name>
    <name evidence="15" type="synonym">fpg</name>
    <name evidence="18" type="ORF">H7849_19230</name>
</gene>
<dbReference type="SUPFAM" id="SSF81624">
    <property type="entry name" value="N-terminal domain of MutM-like DNA repair proteins"/>
    <property type="match status" value="1"/>
</dbReference>
<dbReference type="SUPFAM" id="SSF57716">
    <property type="entry name" value="Glucocorticoid receptor-like (DNA-binding domain)"/>
    <property type="match status" value="1"/>
</dbReference>
<evidence type="ECO:0000256" key="1">
    <source>
        <dbReference type="ARBA" id="ARBA00001668"/>
    </source>
</evidence>
<dbReference type="SMART" id="SM01232">
    <property type="entry name" value="H2TH"/>
    <property type="match status" value="1"/>
</dbReference>
<dbReference type="InterPro" id="IPR015886">
    <property type="entry name" value="H2TH_FPG"/>
</dbReference>
<comment type="subunit">
    <text evidence="3 15">Monomer.</text>
</comment>
<dbReference type="Gene3D" id="1.10.8.50">
    <property type="match status" value="1"/>
</dbReference>
<evidence type="ECO:0000256" key="11">
    <source>
        <dbReference type="ARBA" id="ARBA00023239"/>
    </source>
</evidence>
<dbReference type="Pfam" id="PF06827">
    <property type="entry name" value="zf-FPG_IleRS"/>
    <property type="match status" value="1"/>
</dbReference>
<evidence type="ECO:0000313" key="19">
    <source>
        <dbReference type="Proteomes" id="UP000515312"/>
    </source>
</evidence>
<dbReference type="GO" id="GO:0003684">
    <property type="term" value="F:damaged DNA binding"/>
    <property type="evidence" value="ECO:0007669"/>
    <property type="project" value="InterPro"/>
</dbReference>
<dbReference type="InterPro" id="IPR012319">
    <property type="entry name" value="FPG_cat"/>
</dbReference>
<dbReference type="NCBIfam" id="TIGR00577">
    <property type="entry name" value="fpg"/>
    <property type="match status" value="1"/>
</dbReference>
<feature type="active site" description="Schiff-base intermediate with DNA" evidence="15">
    <location>
        <position position="2"/>
    </location>
</feature>
<dbReference type="SMART" id="SM00898">
    <property type="entry name" value="Fapy_DNA_glyco"/>
    <property type="match status" value="1"/>
</dbReference>
<dbReference type="KEGG" id="adin:H7849_19230"/>
<evidence type="ECO:0000256" key="13">
    <source>
        <dbReference type="ARBA" id="ARBA00023295"/>
    </source>
</evidence>
<comment type="similarity">
    <text evidence="2 15">Belongs to the FPG family.</text>
</comment>
<feature type="active site" description="Proton donor; for beta-elimination activity" evidence="15">
    <location>
        <position position="59"/>
    </location>
</feature>
<proteinExistence type="inferred from homology"/>
<comment type="function">
    <text evidence="15">Involved in base excision repair of DNA damaged by oxidation or by mutagenic agents. Acts as DNA glycosylase that recognizes and removes damaged bases. Has a preference for oxidized purines, such as 7,8-dihydro-8-oxoguanine (8-oxoG). Has AP (apurinic/apyrimidinic) lyase activity and introduces nicks in the DNA strand. Cleaves the DNA backbone by beta-delta elimination to generate a single-strand break at the site of the removed base with both 3'- and 5'-phosphates.</text>
</comment>
<keyword evidence="7 15" id="KW-0378">Hydrolase</keyword>
<feature type="active site" description="Proton donor; for delta-elimination activity" evidence="15">
    <location>
        <position position="264"/>
    </location>
</feature>
<keyword evidence="6 15" id="KW-0863">Zinc-finger</keyword>
<comment type="cofactor">
    <cofactor evidence="15">
        <name>Zn(2+)</name>
        <dbReference type="ChEBI" id="CHEBI:29105"/>
    </cofactor>
    <text evidence="15">Binds 1 zinc ion per subunit.</text>
</comment>
<dbReference type="EC" id="3.2.2.23" evidence="15"/>
<dbReference type="GO" id="GO:0006284">
    <property type="term" value="P:base-excision repair"/>
    <property type="evidence" value="ECO:0007669"/>
    <property type="project" value="InterPro"/>
</dbReference>
<dbReference type="RefSeq" id="WP_186741659.1">
    <property type="nucleotide sequence ID" value="NZ_CP060394.1"/>
</dbReference>
<protein>
    <recommendedName>
        <fullName evidence="15">Formamidopyrimidine-DNA glycosylase</fullName>
        <shortName evidence="15">Fapy-DNA glycosylase</shortName>
        <ecNumber evidence="15">3.2.2.23</ecNumber>
    </recommendedName>
    <alternativeName>
        <fullName evidence="15">DNA-(apurinic or apyrimidinic site) lyase MutM</fullName>
        <shortName evidence="15">AP lyase MutM</shortName>
        <ecNumber evidence="15">4.2.99.18</ecNumber>
    </alternativeName>
</protein>
<dbReference type="InterPro" id="IPR035937">
    <property type="entry name" value="FPG_N"/>
</dbReference>
<dbReference type="InterPro" id="IPR000214">
    <property type="entry name" value="Znf_DNA_glyclase/AP_lyase"/>
</dbReference>
<dbReference type="SUPFAM" id="SSF46946">
    <property type="entry name" value="S13-like H2TH domain"/>
    <property type="match status" value="1"/>
</dbReference>
<keyword evidence="10 15" id="KW-0234">DNA repair</keyword>
<dbReference type="PROSITE" id="PS51066">
    <property type="entry name" value="ZF_FPG_2"/>
    <property type="match status" value="1"/>
</dbReference>
<keyword evidence="11 15" id="KW-0456">Lyase</keyword>
<feature type="binding site" evidence="15">
    <location>
        <position position="98"/>
    </location>
    <ligand>
        <name>DNA</name>
        <dbReference type="ChEBI" id="CHEBI:16991"/>
    </ligand>
</feature>
<evidence type="ECO:0000256" key="14">
    <source>
        <dbReference type="ARBA" id="ARBA00044632"/>
    </source>
</evidence>
<dbReference type="GO" id="GO:0140078">
    <property type="term" value="F:class I DNA-(apurinic or apyrimidinic site) endonuclease activity"/>
    <property type="evidence" value="ECO:0007669"/>
    <property type="project" value="UniProtKB-EC"/>
</dbReference>
<reference evidence="18 19" key="1">
    <citation type="submission" date="2020-08" db="EMBL/GenBank/DDBJ databases">
        <title>Edaphobacter telluris sp. nov. and Acidobacterium dinghuensis sp. nov., two acidobacteria isolated from forest soil.</title>
        <authorList>
            <person name="Fu J."/>
            <person name="Qiu L."/>
        </authorList>
    </citation>
    <scope>NUCLEOTIDE SEQUENCE [LARGE SCALE GENOMIC DNA]</scope>
    <source>
        <strain evidence="18">4Y35</strain>
    </source>
</reference>
<evidence type="ECO:0000256" key="3">
    <source>
        <dbReference type="ARBA" id="ARBA00011245"/>
    </source>
</evidence>
<dbReference type="InterPro" id="IPR010663">
    <property type="entry name" value="Znf_FPG/IleRS"/>
</dbReference>
<dbReference type="HAMAP" id="MF_00103">
    <property type="entry name" value="Fapy_DNA_glycosyl"/>
    <property type="match status" value="1"/>
</dbReference>
<keyword evidence="8 15" id="KW-0862">Zinc</keyword>
<dbReference type="Proteomes" id="UP000515312">
    <property type="component" value="Chromosome"/>
</dbReference>
<keyword evidence="13 15" id="KW-0326">Glycosidase</keyword>